<evidence type="ECO:0000259" key="2">
    <source>
        <dbReference type="PROSITE" id="PS01179"/>
    </source>
</evidence>
<protein>
    <submittedName>
        <fullName evidence="3">Low density lipoprotein receptor adapter protein 1</fullName>
    </submittedName>
</protein>
<feature type="region of interest" description="Disordered" evidence="1">
    <location>
        <begin position="178"/>
        <end position="216"/>
    </location>
</feature>
<dbReference type="Gene3D" id="2.30.29.30">
    <property type="entry name" value="Pleckstrin-homology domain (PH domain)/Phosphotyrosine-binding domain (PTB)"/>
    <property type="match status" value="1"/>
</dbReference>
<dbReference type="SUPFAM" id="SSF50729">
    <property type="entry name" value="PH domain-like"/>
    <property type="match status" value="1"/>
</dbReference>
<dbReference type="Pfam" id="PF14719">
    <property type="entry name" value="PID_2"/>
    <property type="match status" value="1"/>
</dbReference>
<dbReference type="InterPro" id="IPR039112">
    <property type="entry name" value="PID1"/>
</dbReference>
<dbReference type="GO" id="GO:0051881">
    <property type="term" value="P:regulation of mitochondrial membrane potential"/>
    <property type="evidence" value="ECO:0007669"/>
    <property type="project" value="InterPro"/>
</dbReference>
<comment type="caution">
    <text evidence="3">The sequence shown here is derived from an EMBL/GenBank/DDBJ whole genome shotgun (WGS) entry which is preliminary data.</text>
</comment>
<keyword evidence="3" id="KW-0675">Receptor</keyword>
<proteinExistence type="predicted"/>
<gene>
    <name evidence="3" type="ORF">HOLleu_11538</name>
</gene>
<organism evidence="3 4">
    <name type="scientific">Holothuria leucospilota</name>
    <name type="common">Black long sea cucumber</name>
    <name type="synonym">Mertensiothuria leucospilota</name>
    <dbReference type="NCBI Taxonomy" id="206669"/>
    <lineage>
        <taxon>Eukaryota</taxon>
        <taxon>Metazoa</taxon>
        <taxon>Echinodermata</taxon>
        <taxon>Eleutherozoa</taxon>
        <taxon>Echinozoa</taxon>
        <taxon>Holothuroidea</taxon>
        <taxon>Aspidochirotacea</taxon>
        <taxon>Aspidochirotida</taxon>
        <taxon>Holothuriidae</taxon>
        <taxon>Holothuria</taxon>
    </lineage>
</organism>
<dbReference type="CDD" id="cd13160">
    <property type="entry name" value="PTB_LDLRAP_insect-like"/>
    <property type="match status" value="1"/>
</dbReference>
<accession>A0A9Q1CFT8</accession>
<dbReference type="AlphaFoldDB" id="A0A9Q1CFT8"/>
<feature type="compositionally biased region" description="Basic and acidic residues" evidence="1">
    <location>
        <begin position="13"/>
        <end position="32"/>
    </location>
</feature>
<sequence>MASRDKLIRRRQKEGPREVSSTKRDKSGSSERSKCPIFNVQYLGKLPARGEYGREYIAEPVESLLKLKEKQRGSKTTLTVSEKGFHFLDQNGPFGKEKHVLIPLHNICYGVADEASPRVFAIITRTDSNSDSSLFECHAFLCEKSKISKEITYWLLRTFLQVFEDLQRKRKLRQERKLLRKQQGGGRDDIGITEHVRDQGRSAKSRSSYPPDLSPDKAFESGSFSVILEGSRGHGAAVGLTRGRSRSHQPHSGTSSQRYASSPHSKTNGRDYNANDYTRSPHVNASAEVYPSTSHRQSEPQRPHIPHMRNHGTRSTYVYSGEPSQLQGDFYPGQPSQYSDRNIRQPQGAPPSGRYVKNHLAVINSPGSGTRRRGTSSLTQSSIHEDSDFLFIDLLHEEFADPRQTTDDYDGFSVRSVRGERIGPPNQKLRSEDIEKRIQEWLSAREEPFDDISVFEADLTPTTGMTGNGNFRRQWSNGDNVSLASSDSYF</sequence>
<evidence type="ECO:0000256" key="1">
    <source>
        <dbReference type="SAM" id="MobiDB-lite"/>
    </source>
</evidence>
<dbReference type="InterPro" id="IPR006020">
    <property type="entry name" value="PTB/PI_dom"/>
</dbReference>
<dbReference type="PANTHER" id="PTHR16265:SF1">
    <property type="entry name" value="PTB-CONTAINING, CUBILIN AND LRP1-INTERACTING PROTEIN"/>
    <property type="match status" value="1"/>
</dbReference>
<dbReference type="Proteomes" id="UP001152320">
    <property type="component" value="Chromosome 4"/>
</dbReference>
<feature type="compositionally biased region" description="Basic and acidic residues" evidence="1">
    <location>
        <begin position="186"/>
        <end position="201"/>
    </location>
</feature>
<reference evidence="3" key="1">
    <citation type="submission" date="2021-10" db="EMBL/GenBank/DDBJ databases">
        <title>Tropical sea cucumber genome reveals ecological adaptation and Cuvierian tubules defense mechanism.</title>
        <authorList>
            <person name="Chen T."/>
        </authorList>
    </citation>
    <scope>NUCLEOTIDE SEQUENCE</scope>
    <source>
        <strain evidence="3">Nanhai2018</strain>
        <tissue evidence="3">Muscle</tissue>
    </source>
</reference>
<keyword evidence="3" id="KW-0449">Lipoprotein</keyword>
<dbReference type="EMBL" id="JAIZAY010000004">
    <property type="protein sequence ID" value="KAJ8044155.1"/>
    <property type="molecule type" value="Genomic_DNA"/>
</dbReference>
<dbReference type="PROSITE" id="PS01179">
    <property type="entry name" value="PID"/>
    <property type="match status" value="1"/>
</dbReference>
<feature type="compositionally biased region" description="Polar residues" evidence="1">
    <location>
        <begin position="250"/>
        <end position="266"/>
    </location>
</feature>
<keyword evidence="4" id="KW-1185">Reference proteome</keyword>
<dbReference type="InterPro" id="IPR011993">
    <property type="entry name" value="PH-like_dom_sf"/>
</dbReference>
<dbReference type="OrthoDB" id="9994289at2759"/>
<feature type="domain" description="PID" evidence="2">
    <location>
        <begin position="38"/>
        <end position="182"/>
    </location>
</feature>
<evidence type="ECO:0000313" key="4">
    <source>
        <dbReference type="Proteomes" id="UP001152320"/>
    </source>
</evidence>
<feature type="compositionally biased region" description="Polar residues" evidence="1">
    <location>
        <begin position="313"/>
        <end position="327"/>
    </location>
</feature>
<feature type="region of interest" description="Disordered" evidence="1">
    <location>
        <begin position="236"/>
        <end position="355"/>
    </location>
</feature>
<feature type="region of interest" description="Disordered" evidence="1">
    <location>
        <begin position="1"/>
        <end position="32"/>
    </location>
</feature>
<dbReference type="PANTHER" id="PTHR16265">
    <property type="entry name" value="PTB-CONTAINING, CUBILIN AND LRP1-INTERACTING PROTEIN"/>
    <property type="match status" value="1"/>
</dbReference>
<name>A0A9Q1CFT8_HOLLE</name>
<evidence type="ECO:0000313" key="3">
    <source>
        <dbReference type="EMBL" id="KAJ8044155.1"/>
    </source>
</evidence>
<dbReference type="GO" id="GO:0046627">
    <property type="term" value="P:negative regulation of insulin receptor signaling pathway"/>
    <property type="evidence" value="ECO:0007669"/>
    <property type="project" value="InterPro"/>
</dbReference>
<dbReference type="GO" id="GO:0042127">
    <property type="term" value="P:regulation of cell population proliferation"/>
    <property type="evidence" value="ECO:0007669"/>
    <property type="project" value="InterPro"/>
</dbReference>
<dbReference type="SMART" id="SM00462">
    <property type="entry name" value="PTB"/>
    <property type="match status" value="1"/>
</dbReference>